<dbReference type="KEGG" id="prag:EKN56_19465"/>
<dbReference type="Pfam" id="PF00535">
    <property type="entry name" value="Glycos_transf_2"/>
    <property type="match status" value="1"/>
</dbReference>
<protein>
    <submittedName>
        <fullName evidence="3">Glycosyltransferase family 2 protein</fullName>
    </submittedName>
</protein>
<gene>
    <name evidence="3" type="ORF">EKN56_19465</name>
</gene>
<comment type="similarity">
    <text evidence="1">Belongs to the glycosyltransferase 2 family. WaaE/KdtX subfamily.</text>
</comment>
<dbReference type="Proteomes" id="UP000293154">
    <property type="component" value="Chromosome"/>
</dbReference>
<dbReference type="PANTHER" id="PTHR43630">
    <property type="entry name" value="POLY-BETA-1,6-N-ACETYL-D-GLUCOSAMINE SYNTHASE"/>
    <property type="match status" value="1"/>
</dbReference>
<evidence type="ECO:0000313" key="3">
    <source>
        <dbReference type="EMBL" id="QBH98378.1"/>
    </source>
</evidence>
<dbReference type="RefSeq" id="WP_130593305.1">
    <property type="nucleotide sequence ID" value="NZ_CP034752.1"/>
</dbReference>
<evidence type="ECO:0000313" key="4">
    <source>
        <dbReference type="Proteomes" id="UP000293154"/>
    </source>
</evidence>
<dbReference type="SUPFAM" id="SSF53448">
    <property type="entry name" value="Nucleotide-diphospho-sugar transferases"/>
    <property type="match status" value="1"/>
</dbReference>
<dbReference type="CDD" id="cd02511">
    <property type="entry name" value="Beta4Glucosyltransferase"/>
    <property type="match status" value="1"/>
</dbReference>
<accession>A0A411WQB2</accession>
<feature type="domain" description="Glycosyltransferase 2-like" evidence="2">
    <location>
        <begin position="7"/>
        <end position="115"/>
    </location>
</feature>
<dbReference type="EMBL" id="CP034752">
    <property type="protein sequence ID" value="QBH98378.1"/>
    <property type="molecule type" value="Genomic_DNA"/>
</dbReference>
<organism evidence="3 4">
    <name type="scientific">Limnobaculum zhutongyuii</name>
    <dbReference type="NCBI Taxonomy" id="2498113"/>
    <lineage>
        <taxon>Bacteria</taxon>
        <taxon>Pseudomonadati</taxon>
        <taxon>Pseudomonadota</taxon>
        <taxon>Gammaproteobacteria</taxon>
        <taxon>Enterobacterales</taxon>
        <taxon>Budviciaceae</taxon>
        <taxon>Limnobaculum</taxon>
    </lineage>
</organism>
<dbReference type="Gene3D" id="3.90.550.10">
    <property type="entry name" value="Spore Coat Polysaccharide Biosynthesis Protein SpsA, Chain A"/>
    <property type="match status" value="1"/>
</dbReference>
<dbReference type="PANTHER" id="PTHR43630:SF2">
    <property type="entry name" value="GLYCOSYLTRANSFERASE"/>
    <property type="match status" value="1"/>
</dbReference>
<keyword evidence="3" id="KW-0808">Transferase</keyword>
<evidence type="ECO:0000259" key="2">
    <source>
        <dbReference type="Pfam" id="PF00535"/>
    </source>
</evidence>
<keyword evidence="4" id="KW-1185">Reference proteome</keyword>
<dbReference type="InterPro" id="IPR029044">
    <property type="entry name" value="Nucleotide-diphossugar_trans"/>
</dbReference>
<dbReference type="InterPro" id="IPR001173">
    <property type="entry name" value="Glyco_trans_2-like"/>
</dbReference>
<dbReference type="AlphaFoldDB" id="A0A411WQB2"/>
<evidence type="ECO:0000256" key="1">
    <source>
        <dbReference type="ARBA" id="ARBA00038494"/>
    </source>
</evidence>
<name>A0A411WQB2_9GAMM</name>
<reference evidence="3 4" key="1">
    <citation type="submission" date="2019-03" db="EMBL/GenBank/DDBJ databases">
        <title>Pragia sp. nov. isolated from the gut tract of Carduelis flavirostris.</title>
        <authorList>
            <person name="Ge Y."/>
        </authorList>
    </citation>
    <scope>NUCLEOTIDE SEQUENCE [LARGE SCALE GENOMIC DNA]</scope>
    <source>
        <strain evidence="3 4">CF-458</strain>
    </source>
</reference>
<dbReference type="GO" id="GO:0016740">
    <property type="term" value="F:transferase activity"/>
    <property type="evidence" value="ECO:0007669"/>
    <property type="project" value="UniProtKB-KW"/>
</dbReference>
<proteinExistence type="inferred from homology"/>
<sequence>MDKKRLSVVIIAKNEAELLADCLQSAQWADEIILLDSGSTDNTLQIAQQHNAKIFSHSEWLGYGKQRQLAQSHASGDYIFMIDADERITPELRASIEHIIHSEVHHPEQVYSCPRRNYFLGRFMRHSGWYPDRVIRLYQNSLYRYNNNLVHESVDYGNAQVISLNGDLLHLTCRDYFVFQRKQFNYAEGWARQSYQRGKRASMFSAVTHSAGAFFKTWLLRRGFMDGKHGFLLACINAQYTFNKYAALWAIHQQENISQ</sequence>
<dbReference type="OrthoDB" id="9815923at2"/>